<dbReference type="Pfam" id="PF06964">
    <property type="entry name" value="Alpha-L-AF_C"/>
    <property type="match status" value="1"/>
</dbReference>
<dbReference type="EMBL" id="CP039350">
    <property type="protein sequence ID" value="QCD97116.1"/>
    <property type="molecule type" value="Genomic_DNA"/>
</dbReference>
<dbReference type="Gene3D" id="2.60.40.1180">
    <property type="entry name" value="Golgi alpha-mannosidase II"/>
    <property type="match status" value="1"/>
</dbReference>
<dbReference type="GO" id="GO:0046556">
    <property type="term" value="F:alpha-L-arabinofuranosidase activity"/>
    <property type="evidence" value="ECO:0007669"/>
    <property type="project" value="InterPro"/>
</dbReference>
<reference evidence="2 3" key="1">
    <citation type="submission" date="2019-04" db="EMBL/GenBank/DDBJ databases">
        <title>An improved genome assembly and genetic linkage map for asparagus bean, Vigna unguiculata ssp. sesquipedialis.</title>
        <authorList>
            <person name="Xia Q."/>
            <person name="Zhang R."/>
            <person name="Dong Y."/>
        </authorList>
    </citation>
    <scope>NUCLEOTIDE SEQUENCE [LARGE SCALE GENOMIC DNA]</scope>
    <source>
        <tissue evidence="2">Leaf</tissue>
    </source>
</reference>
<dbReference type="InterPro" id="IPR010720">
    <property type="entry name" value="Alpha-L-AF_C"/>
</dbReference>
<sequence>MNAAGENVQRKGPVVNFGRGTETIDISIDGFPVGQQFGCTKTVLTSDNVMDENSFAQPTKVVPQTSSAVNVESKIQAILSPFSVTSFDFLIL</sequence>
<name>A0A4D6MAL6_VIGUN</name>
<evidence type="ECO:0000259" key="1">
    <source>
        <dbReference type="Pfam" id="PF06964"/>
    </source>
</evidence>
<protein>
    <submittedName>
        <fullName evidence="2">Alpha-L-arabinofuranosidase</fullName>
    </submittedName>
</protein>
<keyword evidence="3" id="KW-1185">Reference proteome</keyword>
<dbReference type="InterPro" id="IPR051563">
    <property type="entry name" value="Glycosyl_Hydrolase_51"/>
</dbReference>
<dbReference type="Proteomes" id="UP000501690">
    <property type="component" value="Linkage Group LG6"/>
</dbReference>
<dbReference type="InterPro" id="IPR013780">
    <property type="entry name" value="Glyco_hydro_b"/>
</dbReference>
<evidence type="ECO:0000313" key="2">
    <source>
        <dbReference type="EMBL" id="QCD97116.1"/>
    </source>
</evidence>
<dbReference type="PANTHER" id="PTHR31776">
    <property type="entry name" value="ALPHA-L-ARABINOFURANOSIDASE 1"/>
    <property type="match status" value="1"/>
</dbReference>
<accession>A0A4D6MAL6</accession>
<gene>
    <name evidence="2" type="ORF">DEO72_LG6g1826</name>
</gene>
<dbReference type="GO" id="GO:0046373">
    <property type="term" value="P:L-arabinose metabolic process"/>
    <property type="evidence" value="ECO:0007669"/>
    <property type="project" value="InterPro"/>
</dbReference>
<feature type="domain" description="Alpha-L-arabinofuranosidase C-terminal" evidence="1">
    <location>
        <begin position="21"/>
        <end position="83"/>
    </location>
</feature>
<evidence type="ECO:0000313" key="3">
    <source>
        <dbReference type="Proteomes" id="UP000501690"/>
    </source>
</evidence>
<dbReference type="AlphaFoldDB" id="A0A4D6MAL6"/>
<organism evidence="2 3">
    <name type="scientific">Vigna unguiculata</name>
    <name type="common">Cowpea</name>
    <dbReference type="NCBI Taxonomy" id="3917"/>
    <lineage>
        <taxon>Eukaryota</taxon>
        <taxon>Viridiplantae</taxon>
        <taxon>Streptophyta</taxon>
        <taxon>Embryophyta</taxon>
        <taxon>Tracheophyta</taxon>
        <taxon>Spermatophyta</taxon>
        <taxon>Magnoliopsida</taxon>
        <taxon>eudicotyledons</taxon>
        <taxon>Gunneridae</taxon>
        <taxon>Pentapetalae</taxon>
        <taxon>rosids</taxon>
        <taxon>fabids</taxon>
        <taxon>Fabales</taxon>
        <taxon>Fabaceae</taxon>
        <taxon>Papilionoideae</taxon>
        <taxon>50 kb inversion clade</taxon>
        <taxon>NPAAA clade</taxon>
        <taxon>indigoferoid/millettioid clade</taxon>
        <taxon>Phaseoleae</taxon>
        <taxon>Vigna</taxon>
    </lineage>
</organism>
<dbReference type="PANTHER" id="PTHR31776:SF18">
    <property type="entry name" value="NON-REDUCING END ALPHA-L-ARABINOFURANOSIDASE"/>
    <property type="match status" value="1"/>
</dbReference>
<proteinExistence type="predicted"/>